<accession>L9Z932</accession>
<proteinExistence type="predicted"/>
<gene>
    <name evidence="2" type="ORF">C486_06678</name>
</gene>
<feature type="compositionally biased region" description="Basic and acidic residues" evidence="1">
    <location>
        <begin position="1"/>
        <end position="16"/>
    </location>
</feature>
<name>L9Z932_9EURY</name>
<sequence>MRAVTRHGETDIRVDDGPEPGIVTPTEAVIESTATRKSVVYADE</sequence>
<evidence type="ECO:0000313" key="3">
    <source>
        <dbReference type="Proteomes" id="UP000011592"/>
    </source>
</evidence>
<dbReference type="AlphaFoldDB" id="L9Z932"/>
<organism evidence="2 3">
    <name type="scientific">Natrinema gari JCM 14663</name>
    <dbReference type="NCBI Taxonomy" id="1230459"/>
    <lineage>
        <taxon>Archaea</taxon>
        <taxon>Methanobacteriati</taxon>
        <taxon>Methanobacteriota</taxon>
        <taxon>Stenosarchaea group</taxon>
        <taxon>Halobacteria</taxon>
        <taxon>Halobacteriales</taxon>
        <taxon>Natrialbaceae</taxon>
        <taxon>Natrinema</taxon>
    </lineage>
</organism>
<evidence type="ECO:0000313" key="2">
    <source>
        <dbReference type="EMBL" id="ELY81683.1"/>
    </source>
</evidence>
<dbReference type="Proteomes" id="UP000011592">
    <property type="component" value="Unassembled WGS sequence"/>
</dbReference>
<dbReference type="EMBL" id="AOIJ01000041">
    <property type="protein sequence ID" value="ELY81683.1"/>
    <property type="molecule type" value="Genomic_DNA"/>
</dbReference>
<feature type="region of interest" description="Disordered" evidence="1">
    <location>
        <begin position="1"/>
        <end position="24"/>
    </location>
</feature>
<dbReference type="PATRIC" id="fig|1230459.4.peg.1343"/>
<evidence type="ECO:0000256" key="1">
    <source>
        <dbReference type="SAM" id="MobiDB-lite"/>
    </source>
</evidence>
<reference evidence="2 3" key="1">
    <citation type="journal article" date="2014" name="PLoS Genet.">
        <title>Phylogenetically driven sequencing of extremely halophilic archaea reveals strategies for static and dynamic osmo-response.</title>
        <authorList>
            <person name="Becker E.A."/>
            <person name="Seitzer P.M."/>
            <person name="Tritt A."/>
            <person name="Larsen D."/>
            <person name="Krusor M."/>
            <person name="Yao A.I."/>
            <person name="Wu D."/>
            <person name="Madern D."/>
            <person name="Eisen J.A."/>
            <person name="Darling A.E."/>
            <person name="Facciotti M.T."/>
        </authorList>
    </citation>
    <scope>NUCLEOTIDE SEQUENCE [LARGE SCALE GENOMIC DNA]</scope>
    <source>
        <strain evidence="2 3">JCM 14663</strain>
    </source>
</reference>
<dbReference type="RefSeq" id="WP_008454285.1">
    <property type="nucleotide sequence ID" value="NZ_AOIJ01000041.1"/>
</dbReference>
<comment type="caution">
    <text evidence="2">The sequence shown here is derived from an EMBL/GenBank/DDBJ whole genome shotgun (WGS) entry which is preliminary data.</text>
</comment>
<protein>
    <submittedName>
        <fullName evidence="2">Uncharacterized protein</fullName>
    </submittedName>
</protein>
<keyword evidence="3" id="KW-1185">Reference proteome</keyword>